<accession>E4X214</accession>
<dbReference type="GO" id="GO:0044773">
    <property type="term" value="P:mitotic DNA damage checkpoint signaling"/>
    <property type="evidence" value="ECO:0007669"/>
    <property type="project" value="TreeGrafter"/>
</dbReference>
<dbReference type="Gene3D" id="1.10.510.10">
    <property type="entry name" value="Transferase(Phosphotransferase) domain 1"/>
    <property type="match status" value="1"/>
</dbReference>
<dbReference type="GO" id="GO:0005737">
    <property type="term" value="C:cytoplasm"/>
    <property type="evidence" value="ECO:0007669"/>
    <property type="project" value="TreeGrafter"/>
</dbReference>
<dbReference type="OrthoDB" id="20524at2759"/>
<dbReference type="InterPro" id="IPR011009">
    <property type="entry name" value="Kinase-like_dom_sf"/>
</dbReference>
<dbReference type="GO" id="GO:0005524">
    <property type="term" value="F:ATP binding"/>
    <property type="evidence" value="ECO:0007669"/>
    <property type="project" value="InterPro"/>
</dbReference>
<dbReference type="EMBL" id="FN653021">
    <property type="protein sequence ID" value="CBY23482.1"/>
    <property type="molecule type" value="Genomic_DNA"/>
</dbReference>
<dbReference type="AlphaFoldDB" id="E4X214"/>
<dbReference type="PANTHER" id="PTHR44167:SF18">
    <property type="entry name" value="PROTEIN KINASE DOMAIN-CONTAINING PROTEIN"/>
    <property type="match status" value="1"/>
</dbReference>
<organism evidence="2">
    <name type="scientific">Oikopleura dioica</name>
    <name type="common">Tunicate</name>
    <dbReference type="NCBI Taxonomy" id="34765"/>
    <lineage>
        <taxon>Eukaryota</taxon>
        <taxon>Metazoa</taxon>
        <taxon>Chordata</taxon>
        <taxon>Tunicata</taxon>
        <taxon>Appendicularia</taxon>
        <taxon>Copelata</taxon>
        <taxon>Oikopleuridae</taxon>
        <taxon>Oikopleura</taxon>
    </lineage>
</organism>
<dbReference type="InParanoid" id="E4X214"/>
<proteinExistence type="predicted"/>
<evidence type="ECO:0000313" key="3">
    <source>
        <dbReference type="Proteomes" id="UP000001307"/>
    </source>
</evidence>
<dbReference type="GO" id="GO:0004674">
    <property type="term" value="F:protein serine/threonine kinase activity"/>
    <property type="evidence" value="ECO:0007669"/>
    <property type="project" value="TreeGrafter"/>
</dbReference>
<dbReference type="GO" id="GO:0005634">
    <property type="term" value="C:nucleus"/>
    <property type="evidence" value="ECO:0007669"/>
    <property type="project" value="TreeGrafter"/>
</dbReference>
<dbReference type="PANTHER" id="PTHR44167">
    <property type="entry name" value="OVARIAN-SPECIFIC SERINE/THREONINE-PROTEIN KINASE LOK-RELATED"/>
    <property type="match status" value="1"/>
</dbReference>
<dbReference type="SUPFAM" id="SSF56112">
    <property type="entry name" value="Protein kinase-like (PK-like)"/>
    <property type="match status" value="1"/>
</dbReference>
<evidence type="ECO:0000259" key="1">
    <source>
        <dbReference type="PROSITE" id="PS50011"/>
    </source>
</evidence>
<reference evidence="2" key="1">
    <citation type="journal article" date="2010" name="Science">
        <title>Plasticity of animal genome architecture unmasked by rapid evolution of a pelagic tunicate.</title>
        <authorList>
            <person name="Denoeud F."/>
            <person name="Henriet S."/>
            <person name="Mungpakdee S."/>
            <person name="Aury J.M."/>
            <person name="Da Silva C."/>
            <person name="Brinkmann H."/>
            <person name="Mikhaleva J."/>
            <person name="Olsen L.C."/>
            <person name="Jubin C."/>
            <person name="Canestro C."/>
            <person name="Bouquet J.M."/>
            <person name="Danks G."/>
            <person name="Poulain J."/>
            <person name="Campsteijn C."/>
            <person name="Adamski M."/>
            <person name="Cross I."/>
            <person name="Yadetie F."/>
            <person name="Muffato M."/>
            <person name="Louis A."/>
            <person name="Butcher S."/>
            <person name="Tsagkogeorga G."/>
            <person name="Konrad A."/>
            <person name="Singh S."/>
            <person name="Jensen M.F."/>
            <person name="Cong E.H."/>
            <person name="Eikeseth-Otteraa H."/>
            <person name="Noel B."/>
            <person name="Anthouard V."/>
            <person name="Porcel B.M."/>
            <person name="Kachouri-Lafond R."/>
            <person name="Nishino A."/>
            <person name="Ugolini M."/>
            <person name="Chourrout P."/>
            <person name="Nishida H."/>
            <person name="Aasland R."/>
            <person name="Huzurbazar S."/>
            <person name="Westhof E."/>
            <person name="Delsuc F."/>
            <person name="Lehrach H."/>
            <person name="Reinhardt R."/>
            <person name="Weissenbach J."/>
            <person name="Roy S.W."/>
            <person name="Artiguenave F."/>
            <person name="Postlethwait J.H."/>
            <person name="Manak J.R."/>
            <person name="Thompson E.M."/>
            <person name="Jaillon O."/>
            <person name="Du Pasquier L."/>
            <person name="Boudinot P."/>
            <person name="Liberles D.A."/>
            <person name="Volff J.N."/>
            <person name="Philippe H."/>
            <person name="Lenhard B."/>
            <person name="Roest Crollius H."/>
            <person name="Wincker P."/>
            <person name="Chourrout D."/>
        </authorList>
    </citation>
    <scope>NUCLEOTIDE SEQUENCE [LARGE SCALE GENOMIC DNA]</scope>
</reference>
<dbReference type="Pfam" id="PF00069">
    <property type="entry name" value="Pkinase"/>
    <property type="match status" value="1"/>
</dbReference>
<dbReference type="SMART" id="SM00220">
    <property type="entry name" value="S_TKc"/>
    <property type="match status" value="1"/>
</dbReference>
<evidence type="ECO:0000313" key="2">
    <source>
        <dbReference type="EMBL" id="CBY23482.1"/>
    </source>
</evidence>
<protein>
    <recommendedName>
        <fullName evidence="1">Protein kinase domain-containing protein</fullName>
    </recommendedName>
</protein>
<keyword evidence="3" id="KW-1185">Reference proteome</keyword>
<dbReference type="Proteomes" id="UP000001307">
    <property type="component" value="Unassembled WGS sequence"/>
</dbReference>
<gene>
    <name evidence="2" type="ORF">GSOID_T00015923001</name>
</gene>
<sequence>MLTEFLWLTALTLNEDEREALRGEINEWVKCFLPKLERESTRTDKCRLVASVERHEFGDDVSRHHVTDWRFFKFVGKKSLLFDEKKKMLKEFKATTVQKKILRRNPSLLDVFIGRSEIKEENGEWKLDNQLKGKLISEGGEALVFSEKFGGHEMAVRVQIFDPILFTKKLGADQIKLKTHLISDFETAIDYKLFNDEKNNEDFVVPIHENVIRHYVNVELYDSGDVNEEDCLGWITIMEKCEGDLREELKRDTLDLEERKKIARGIQSGIKYLFKVGIEHKDRKLANYLLIGDVVRICDFGLVRENSGRKSYRNLGYTRKGKKYRFESALFAGTPGFAGQWQLGGEGDNNNNDILYLFCDWNTSWSLIYRPINENQRTEIDKIVKNCGVRNLKDENYAKDYDHMIDNITKIISLPNASDSICLDSNLMKSYQMSNFKQKMTKCVNAEFRNLTKNTLDQKSSNLCVPISVTTLLRYAMKNDVNFDDKNKNYTFEKILMTLTMIVYPRSLAGLNLNPKKEEKDYQKNEIETMLERICKKTYLKDSGWEIVRKQGFGAGLRFSECEFKKGICLSKI</sequence>
<dbReference type="InterPro" id="IPR000719">
    <property type="entry name" value="Prot_kinase_dom"/>
</dbReference>
<name>E4X214_OIKDI</name>
<dbReference type="PROSITE" id="PS50011">
    <property type="entry name" value="PROTEIN_KINASE_DOM"/>
    <property type="match status" value="1"/>
</dbReference>
<feature type="domain" description="Protein kinase" evidence="1">
    <location>
        <begin position="130"/>
        <end position="463"/>
    </location>
</feature>